<feature type="region of interest" description="Disordered" evidence="1">
    <location>
        <begin position="240"/>
        <end position="260"/>
    </location>
</feature>
<gene>
    <name evidence="2" type="ORF">BMR96_09385</name>
</gene>
<dbReference type="AlphaFoldDB" id="A0A1X0VBJ6"/>
<evidence type="ECO:0000313" key="2">
    <source>
        <dbReference type="EMBL" id="ORI97040.1"/>
    </source>
</evidence>
<evidence type="ECO:0000256" key="1">
    <source>
        <dbReference type="SAM" id="MobiDB-lite"/>
    </source>
</evidence>
<accession>A0A1X0VBJ6</accession>
<organism evidence="2 3">
    <name type="scientific">Leuconostoc pseudomesenteroides</name>
    <dbReference type="NCBI Taxonomy" id="33968"/>
    <lineage>
        <taxon>Bacteria</taxon>
        <taxon>Bacillati</taxon>
        <taxon>Bacillota</taxon>
        <taxon>Bacilli</taxon>
        <taxon>Lactobacillales</taxon>
        <taxon>Lactobacillaceae</taxon>
        <taxon>Leuconostoc</taxon>
    </lineage>
</organism>
<reference evidence="2 3" key="1">
    <citation type="journal article" date="2017" name="Front. Microbiol.">
        <title>Genomic Characterization of Dairy Associated Leuconostoc Species and Diversity of Leuconostocs in Undefined Mixed Mesophilic Starter Cultures.</title>
        <authorList>
            <person name="Frantzen C.A."/>
            <person name="Kot W."/>
            <person name="Pedersen T.B."/>
            <person name="Ardo Y.M."/>
            <person name="Broadbent J.R."/>
            <person name="Neve H."/>
            <person name="Hansen L.H."/>
            <person name="Dal Bello F."/>
            <person name="Ostlie H.M."/>
            <person name="Kleppen H.P."/>
            <person name="Vogensen F.K."/>
            <person name="Holo H."/>
        </authorList>
    </citation>
    <scope>NUCLEOTIDE SEQUENCE [LARGE SCALE GENOMIC DNA]</scope>
    <source>
        <strain evidence="2 3">LMGCF08</strain>
    </source>
</reference>
<sequence length="260" mass="27992">MVNKFGSLSLQGKSIGKLTFAGRNLVGANADVAVAMLNVNNTLNTENVTPQAGFDFSIAFGTPLKLIDAKIIAGTARSNQRNGARVATKTGTLLPMSDTATDTLPEEDYDAVFVSGKDKTVHGRVRSADAFDSHDLVLFRVTPNYKTDNRGEVARDDYDEPIISNYQFNFIQQSKSGDVGNDDNIVRILVDPAESERLQAGLKPGDKLVPQGLKFAFAGNDATDWTVYADTLVSLDEKVTEKPASNQSKTAANQADKAKS</sequence>
<comment type="caution">
    <text evidence="2">The sequence shown here is derived from an EMBL/GenBank/DDBJ whole genome shotgun (WGS) entry which is preliminary data.</text>
</comment>
<protein>
    <submittedName>
        <fullName evidence="2">Uncharacterized protein</fullName>
    </submittedName>
</protein>
<dbReference type="EMBL" id="MPLS01000061">
    <property type="protein sequence ID" value="ORI97040.1"/>
    <property type="molecule type" value="Genomic_DNA"/>
</dbReference>
<name>A0A1X0VBJ6_LEUPS</name>
<dbReference type="Proteomes" id="UP000192288">
    <property type="component" value="Unassembled WGS sequence"/>
</dbReference>
<feature type="compositionally biased region" description="Polar residues" evidence="1">
    <location>
        <begin position="243"/>
        <end position="253"/>
    </location>
</feature>
<dbReference type="RefSeq" id="WP_080519605.1">
    <property type="nucleotide sequence ID" value="NZ_MPLS01000061.1"/>
</dbReference>
<proteinExistence type="predicted"/>
<evidence type="ECO:0000313" key="3">
    <source>
        <dbReference type="Proteomes" id="UP000192288"/>
    </source>
</evidence>